<evidence type="ECO:0000313" key="14">
    <source>
        <dbReference type="Proteomes" id="UP000708148"/>
    </source>
</evidence>
<dbReference type="GO" id="GO:0000139">
    <property type="term" value="C:Golgi membrane"/>
    <property type="evidence" value="ECO:0007669"/>
    <property type="project" value="UniProtKB-SubCell"/>
</dbReference>
<keyword evidence="10 12" id="KW-0472">Membrane</keyword>
<evidence type="ECO:0000256" key="1">
    <source>
        <dbReference type="ARBA" id="ARBA00004477"/>
    </source>
</evidence>
<evidence type="ECO:0000256" key="6">
    <source>
        <dbReference type="ARBA" id="ARBA00022824"/>
    </source>
</evidence>
<dbReference type="GO" id="GO:0005793">
    <property type="term" value="C:endoplasmic reticulum-Golgi intermediate compartment"/>
    <property type="evidence" value="ECO:0007669"/>
    <property type="project" value="TreeGrafter"/>
</dbReference>
<proteinExistence type="inferred from homology"/>
<feature type="compositionally biased region" description="Polar residues" evidence="11">
    <location>
        <begin position="49"/>
        <end position="58"/>
    </location>
</feature>
<dbReference type="EMBL" id="CAJHUC010003133">
    <property type="protein sequence ID" value="CAD7705473.1"/>
    <property type="molecule type" value="Genomic_DNA"/>
</dbReference>
<protein>
    <submittedName>
        <fullName evidence="13">Uncharacterized protein</fullName>
    </submittedName>
</protein>
<name>A0A8S1JFZ0_9CHLO</name>
<evidence type="ECO:0000256" key="12">
    <source>
        <dbReference type="SAM" id="Phobius"/>
    </source>
</evidence>
<feature type="transmembrane region" description="Helical" evidence="12">
    <location>
        <begin position="202"/>
        <end position="223"/>
    </location>
</feature>
<keyword evidence="7" id="KW-0653">Protein transport</keyword>
<dbReference type="GO" id="GO:0015031">
    <property type="term" value="P:protein transport"/>
    <property type="evidence" value="ECO:0007669"/>
    <property type="project" value="UniProtKB-KW"/>
</dbReference>
<feature type="compositionally biased region" description="Pro residues" evidence="11">
    <location>
        <begin position="27"/>
        <end position="38"/>
    </location>
</feature>
<dbReference type="PANTHER" id="PTHR14083">
    <property type="entry name" value="YIP1 INTERACTING FACTOR HOMOLOG YIF1 PROTEIN"/>
    <property type="match status" value="1"/>
</dbReference>
<evidence type="ECO:0000256" key="7">
    <source>
        <dbReference type="ARBA" id="ARBA00022927"/>
    </source>
</evidence>
<feature type="transmembrane region" description="Helical" evidence="12">
    <location>
        <begin position="170"/>
        <end position="190"/>
    </location>
</feature>
<feature type="region of interest" description="Disordered" evidence="11">
    <location>
        <begin position="1"/>
        <end position="71"/>
    </location>
</feature>
<reference evidence="13" key="1">
    <citation type="submission" date="2020-12" db="EMBL/GenBank/DDBJ databases">
        <authorList>
            <person name="Iha C."/>
        </authorList>
    </citation>
    <scope>NUCLEOTIDE SEQUENCE</scope>
</reference>
<dbReference type="InterPro" id="IPR005578">
    <property type="entry name" value="Yif1_fam"/>
</dbReference>
<feature type="compositionally biased region" description="Low complexity" evidence="11">
    <location>
        <begin position="12"/>
        <end position="26"/>
    </location>
</feature>
<comment type="caution">
    <text evidence="13">The sequence shown here is derived from an EMBL/GenBank/DDBJ whole genome shotgun (WGS) entry which is preliminary data.</text>
</comment>
<evidence type="ECO:0000256" key="3">
    <source>
        <dbReference type="ARBA" id="ARBA00009727"/>
    </source>
</evidence>
<keyword evidence="5 12" id="KW-0812">Transmembrane</keyword>
<feature type="transmembrane region" description="Helical" evidence="12">
    <location>
        <begin position="235"/>
        <end position="254"/>
    </location>
</feature>
<dbReference type="PANTHER" id="PTHR14083:SF0">
    <property type="entry name" value="YIP1D-INTERACTING FACTOR 1, ISOFORM C"/>
    <property type="match status" value="1"/>
</dbReference>
<dbReference type="AlphaFoldDB" id="A0A8S1JFZ0"/>
<keyword evidence="6" id="KW-0256">Endoplasmic reticulum</keyword>
<evidence type="ECO:0000313" key="13">
    <source>
        <dbReference type="EMBL" id="CAD7705473.1"/>
    </source>
</evidence>
<organism evidence="13 14">
    <name type="scientific">Ostreobium quekettii</name>
    <dbReference type="NCBI Taxonomy" id="121088"/>
    <lineage>
        <taxon>Eukaryota</taxon>
        <taxon>Viridiplantae</taxon>
        <taxon>Chlorophyta</taxon>
        <taxon>core chlorophytes</taxon>
        <taxon>Ulvophyceae</taxon>
        <taxon>TCBD clade</taxon>
        <taxon>Bryopsidales</taxon>
        <taxon>Ostreobineae</taxon>
        <taxon>Ostreobiaceae</taxon>
        <taxon>Ostreobium</taxon>
    </lineage>
</organism>
<evidence type="ECO:0000256" key="11">
    <source>
        <dbReference type="SAM" id="MobiDB-lite"/>
    </source>
</evidence>
<dbReference type="Pfam" id="PF03878">
    <property type="entry name" value="YIF1"/>
    <property type="match status" value="1"/>
</dbReference>
<gene>
    <name evidence="13" type="ORF">OSTQU699_LOCUS10828</name>
</gene>
<keyword evidence="14" id="KW-1185">Reference proteome</keyword>
<keyword evidence="9" id="KW-0333">Golgi apparatus</keyword>
<dbReference type="Proteomes" id="UP000708148">
    <property type="component" value="Unassembled WGS sequence"/>
</dbReference>
<evidence type="ECO:0000256" key="4">
    <source>
        <dbReference type="ARBA" id="ARBA00022448"/>
    </source>
</evidence>
<sequence length="273" mass="30034">MQPQHPPGAGYGQPAPYGAQHPQQMYPTPPQQPPPMQPMQPMQPGNPGLHQTHTTMQSGYPHMPAMQPGAGMGTASDVDGFFSSVATNYIGSQFLQGGQSYVQRVQQRMGWLSGSLMNYYFAISGEYVQNKLLMLAAPYLRRWSYSRLPEQIAGGPKYRPPRADVNCPDLYIPLMAFFTYCWLACLPGVHDGKFSPDLMYARAYRGLIGWIVLFLVLKCMVYAMSLPSSLPMLEAIAFSGYAFVQLSIMALATLSGGEPPLLEDPHAQCCGDP</sequence>
<comment type="similarity">
    <text evidence="3">Belongs to the YIF1 family.</text>
</comment>
<dbReference type="GO" id="GO:0006888">
    <property type="term" value="P:endoplasmic reticulum to Golgi vesicle-mediated transport"/>
    <property type="evidence" value="ECO:0007669"/>
    <property type="project" value="InterPro"/>
</dbReference>
<dbReference type="GO" id="GO:0030134">
    <property type="term" value="C:COPII-coated ER to Golgi transport vesicle"/>
    <property type="evidence" value="ECO:0007669"/>
    <property type="project" value="TreeGrafter"/>
</dbReference>
<accession>A0A8S1JFZ0</accession>
<dbReference type="OrthoDB" id="337750at2759"/>
<comment type="subcellular location">
    <subcellularLocation>
        <location evidence="1">Endoplasmic reticulum membrane</location>
        <topology evidence="1">Multi-pass membrane protein</topology>
    </subcellularLocation>
    <subcellularLocation>
        <location evidence="2">Golgi apparatus membrane</location>
        <topology evidence="2">Multi-pass membrane protein</topology>
    </subcellularLocation>
</comment>
<keyword evidence="8 12" id="KW-1133">Transmembrane helix</keyword>
<evidence type="ECO:0000256" key="2">
    <source>
        <dbReference type="ARBA" id="ARBA00004653"/>
    </source>
</evidence>
<keyword evidence="4" id="KW-0813">Transport</keyword>
<evidence type="ECO:0000256" key="10">
    <source>
        <dbReference type="ARBA" id="ARBA00023136"/>
    </source>
</evidence>
<dbReference type="GO" id="GO:0005789">
    <property type="term" value="C:endoplasmic reticulum membrane"/>
    <property type="evidence" value="ECO:0007669"/>
    <property type="project" value="UniProtKB-SubCell"/>
</dbReference>
<evidence type="ECO:0000256" key="9">
    <source>
        <dbReference type="ARBA" id="ARBA00023034"/>
    </source>
</evidence>
<evidence type="ECO:0000256" key="8">
    <source>
        <dbReference type="ARBA" id="ARBA00022989"/>
    </source>
</evidence>
<evidence type="ECO:0000256" key="5">
    <source>
        <dbReference type="ARBA" id="ARBA00022692"/>
    </source>
</evidence>